<dbReference type="AlphaFoldDB" id="A0A0F9T7N1"/>
<proteinExistence type="predicted"/>
<sequence>MNKCVMCGKNPFRIDLKTNEELCNGCASINESIYLSKGKRGNYKEI</sequence>
<dbReference type="SUPFAM" id="SSF57783">
    <property type="entry name" value="Zinc beta-ribbon"/>
    <property type="match status" value="1"/>
</dbReference>
<evidence type="ECO:0000313" key="1">
    <source>
        <dbReference type="EMBL" id="KKN44976.1"/>
    </source>
</evidence>
<organism evidence="1">
    <name type="scientific">marine sediment metagenome</name>
    <dbReference type="NCBI Taxonomy" id="412755"/>
    <lineage>
        <taxon>unclassified sequences</taxon>
        <taxon>metagenomes</taxon>
        <taxon>ecological metagenomes</taxon>
    </lineage>
</organism>
<accession>A0A0F9T7N1</accession>
<comment type="caution">
    <text evidence="1">The sequence shown here is derived from an EMBL/GenBank/DDBJ whole genome shotgun (WGS) entry which is preliminary data.</text>
</comment>
<protein>
    <submittedName>
        <fullName evidence="1">Uncharacterized protein</fullName>
    </submittedName>
</protein>
<dbReference type="EMBL" id="LAZR01001418">
    <property type="protein sequence ID" value="KKN44976.1"/>
    <property type="molecule type" value="Genomic_DNA"/>
</dbReference>
<gene>
    <name evidence="1" type="ORF">LCGC14_0687970</name>
</gene>
<reference evidence="1" key="1">
    <citation type="journal article" date="2015" name="Nature">
        <title>Complex archaea that bridge the gap between prokaryotes and eukaryotes.</title>
        <authorList>
            <person name="Spang A."/>
            <person name="Saw J.H."/>
            <person name="Jorgensen S.L."/>
            <person name="Zaremba-Niedzwiedzka K."/>
            <person name="Martijn J."/>
            <person name="Lind A.E."/>
            <person name="van Eijk R."/>
            <person name="Schleper C."/>
            <person name="Guy L."/>
            <person name="Ettema T.J."/>
        </authorList>
    </citation>
    <scope>NUCLEOTIDE SEQUENCE</scope>
</reference>
<name>A0A0F9T7N1_9ZZZZ</name>